<name>A0AA92EDX8_RALSL</name>
<dbReference type="Gene3D" id="3.30.1330.60">
    <property type="entry name" value="OmpA-like domain"/>
    <property type="match status" value="1"/>
</dbReference>
<dbReference type="InterPro" id="IPR006665">
    <property type="entry name" value="OmpA-like"/>
</dbReference>
<gene>
    <name evidence="7" type="ORF">E7Z57_14665</name>
</gene>
<protein>
    <submittedName>
        <fullName evidence="7">OmpA family protein</fullName>
    </submittedName>
</protein>
<dbReference type="PANTHER" id="PTHR30329">
    <property type="entry name" value="STATOR ELEMENT OF FLAGELLAR MOTOR COMPLEX"/>
    <property type="match status" value="1"/>
</dbReference>
<dbReference type="PRINTS" id="PR01021">
    <property type="entry name" value="OMPADOMAIN"/>
</dbReference>
<accession>A0AA92EDX8</accession>
<feature type="domain" description="OmpA-like" evidence="6">
    <location>
        <begin position="362"/>
        <end position="476"/>
    </location>
</feature>
<dbReference type="Pfam" id="PF00691">
    <property type="entry name" value="OmpA"/>
    <property type="match status" value="1"/>
</dbReference>
<evidence type="ECO:0000256" key="4">
    <source>
        <dbReference type="PROSITE-ProRule" id="PRU00473"/>
    </source>
</evidence>
<dbReference type="CDD" id="cd07185">
    <property type="entry name" value="OmpA_C-like"/>
    <property type="match status" value="1"/>
</dbReference>
<sequence>MTVLPLRRPMSSASLQWICVAAVLALAACKPKTHQAPPAKDAQVSAVQAPAAAPAAASVPAVVQPRGTDVASLAAGAFVTNFDDSERGWIGVLNGVIKPFTSGFLTAMDGKEQSSHLDILMARPAVIESFGYQGDPAPIYLPKRIEIAASDTAEGENFRPVKTLLPDAPTETPASGIRDEVPVKLEAPVHARRLRITYFGNHDDGAVANNHGLAQFHAYGHFDGPASQRDISGVYSFPQGAITPGQSGYLILRQSGSNVEGCTLDAATGGGPGGLVVKAVTGWLVGGLEDGVFRFVRTEAGQSEGAPGAIVVGPERKNKTLAYAALLKPGEFKDELGQKTDRGMIPCEVTGKPPVDPIDQELTQHGRMALYGINFDFDSAKLRGTSAPVLDKVGAWLKAHPDAKLEIEGHTDDSGTAAHNQTLSQGRADAAKAYLVGAGIAADRLTTAAFGATQPLAQNDSETHRAQNRRVEIVKR</sequence>
<dbReference type="PROSITE" id="PS51257">
    <property type="entry name" value="PROKAR_LIPOPROTEIN"/>
    <property type="match status" value="1"/>
</dbReference>
<evidence type="ECO:0000259" key="6">
    <source>
        <dbReference type="PROSITE" id="PS51123"/>
    </source>
</evidence>
<dbReference type="EMBL" id="CP039339">
    <property type="protein sequence ID" value="QCX50214.1"/>
    <property type="molecule type" value="Genomic_DNA"/>
</dbReference>
<evidence type="ECO:0000313" key="8">
    <source>
        <dbReference type="Proteomes" id="UP000310553"/>
    </source>
</evidence>
<dbReference type="PROSITE" id="PS51123">
    <property type="entry name" value="OMPA_2"/>
    <property type="match status" value="1"/>
</dbReference>
<dbReference type="InterPro" id="IPR006664">
    <property type="entry name" value="OMP_bac"/>
</dbReference>
<comment type="subcellular location">
    <subcellularLocation>
        <location evidence="1">Cell outer membrane</location>
    </subcellularLocation>
</comment>
<evidence type="ECO:0000256" key="3">
    <source>
        <dbReference type="ARBA" id="ARBA00023237"/>
    </source>
</evidence>
<reference evidence="7 8" key="1">
    <citation type="submission" date="2019-04" db="EMBL/GenBank/DDBJ databases">
        <title>Complete Genome of UW386 and Higher Quality Genome of UW700.</title>
        <authorList>
            <person name="Jacobs J."/>
            <person name="Perez A."/>
            <person name="Steidl O."/>
            <person name="Allen C."/>
        </authorList>
    </citation>
    <scope>NUCLEOTIDE SEQUENCE [LARGE SCALE GENOMIC DNA]</scope>
    <source>
        <strain evidence="7 8">UW386</strain>
    </source>
</reference>
<dbReference type="GO" id="GO:0009279">
    <property type="term" value="C:cell outer membrane"/>
    <property type="evidence" value="ECO:0007669"/>
    <property type="project" value="UniProtKB-SubCell"/>
</dbReference>
<dbReference type="SUPFAM" id="SSF103088">
    <property type="entry name" value="OmpA-like"/>
    <property type="match status" value="1"/>
</dbReference>
<feature type="signal peptide" evidence="5">
    <location>
        <begin position="1"/>
        <end position="27"/>
    </location>
</feature>
<dbReference type="Proteomes" id="UP000310553">
    <property type="component" value="Chromosome"/>
</dbReference>
<keyword evidence="2 4" id="KW-0472">Membrane</keyword>
<dbReference type="PANTHER" id="PTHR30329:SF21">
    <property type="entry name" value="LIPOPROTEIN YIAD-RELATED"/>
    <property type="match status" value="1"/>
</dbReference>
<keyword evidence="5" id="KW-0732">Signal</keyword>
<evidence type="ECO:0000313" key="7">
    <source>
        <dbReference type="EMBL" id="QCX50214.1"/>
    </source>
</evidence>
<evidence type="ECO:0000256" key="2">
    <source>
        <dbReference type="ARBA" id="ARBA00023136"/>
    </source>
</evidence>
<organism evidence="7 8">
    <name type="scientific">Ralstonia solanacearum</name>
    <name type="common">Pseudomonas solanacearum</name>
    <dbReference type="NCBI Taxonomy" id="305"/>
    <lineage>
        <taxon>Bacteria</taxon>
        <taxon>Pseudomonadati</taxon>
        <taxon>Pseudomonadota</taxon>
        <taxon>Betaproteobacteria</taxon>
        <taxon>Burkholderiales</taxon>
        <taxon>Burkholderiaceae</taxon>
        <taxon>Ralstonia</taxon>
        <taxon>Ralstonia solanacearum species complex</taxon>
    </lineage>
</organism>
<dbReference type="InterPro" id="IPR036737">
    <property type="entry name" value="OmpA-like_sf"/>
</dbReference>
<evidence type="ECO:0000256" key="5">
    <source>
        <dbReference type="SAM" id="SignalP"/>
    </source>
</evidence>
<feature type="chain" id="PRO_5041745123" evidence="5">
    <location>
        <begin position="28"/>
        <end position="476"/>
    </location>
</feature>
<evidence type="ECO:0000256" key="1">
    <source>
        <dbReference type="ARBA" id="ARBA00004442"/>
    </source>
</evidence>
<keyword evidence="3" id="KW-0998">Cell outer membrane</keyword>
<proteinExistence type="predicted"/>
<dbReference type="AlphaFoldDB" id="A0AA92EDX8"/>
<dbReference type="InterPro" id="IPR050330">
    <property type="entry name" value="Bact_OuterMem_StrucFunc"/>
</dbReference>